<reference evidence="1" key="2">
    <citation type="journal article" date="2015" name="Data Brief">
        <title>Shoot transcriptome of the giant reed, Arundo donax.</title>
        <authorList>
            <person name="Barrero R.A."/>
            <person name="Guerrero F.D."/>
            <person name="Moolhuijzen P."/>
            <person name="Goolsby J.A."/>
            <person name="Tidwell J."/>
            <person name="Bellgard S.E."/>
            <person name="Bellgard M.I."/>
        </authorList>
    </citation>
    <scope>NUCLEOTIDE SEQUENCE</scope>
    <source>
        <tissue evidence="1">Shoot tissue taken approximately 20 cm above the soil surface</tissue>
    </source>
</reference>
<sequence length="44" mass="4799">MCMLTPPCLASIFSKNDKVLWSASSAGIDKRDIMRLAFLPISVA</sequence>
<reference evidence="1" key="1">
    <citation type="submission" date="2014-09" db="EMBL/GenBank/DDBJ databases">
        <authorList>
            <person name="Magalhaes I.L.F."/>
            <person name="Oliveira U."/>
            <person name="Santos F.R."/>
            <person name="Vidigal T.H.D.A."/>
            <person name="Brescovit A.D."/>
            <person name="Santos A.J."/>
        </authorList>
    </citation>
    <scope>NUCLEOTIDE SEQUENCE</scope>
    <source>
        <tissue evidence="1">Shoot tissue taken approximately 20 cm above the soil surface</tissue>
    </source>
</reference>
<protein>
    <submittedName>
        <fullName evidence="1">Uncharacterized protein</fullName>
    </submittedName>
</protein>
<evidence type="ECO:0000313" key="1">
    <source>
        <dbReference type="EMBL" id="JAD66311.1"/>
    </source>
</evidence>
<accession>A0A0A9BSL2</accession>
<proteinExistence type="predicted"/>
<dbReference type="AlphaFoldDB" id="A0A0A9BSL2"/>
<name>A0A0A9BSL2_ARUDO</name>
<dbReference type="EMBL" id="GBRH01231584">
    <property type="protein sequence ID" value="JAD66311.1"/>
    <property type="molecule type" value="Transcribed_RNA"/>
</dbReference>
<organism evidence="1">
    <name type="scientific">Arundo donax</name>
    <name type="common">Giant reed</name>
    <name type="synonym">Donax arundinaceus</name>
    <dbReference type="NCBI Taxonomy" id="35708"/>
    <lineage>
        <taxon>Eukaryota</taxon>
        <taxon>Viridiplantae</taxon>
        <taxon>Streptophyta</taxon>
        <taxon>Embryophyta</taxon>
        <taxon>Tracheophyta</taxon>
        <taxon>Spermatophyta</taxon>
        <taxon>Magnoliopsida</taxon>
        <taxon>Liliopsida</taxon>
        <taxon>Poales</taxon>
        <taxon>Poaceae</taxon>
        <taxon>PACMAD clade</taxon>
        <taxon>Arundinoideae</taxon>
        <taxon>Arundineae</taxon>
        <taxon>Arundo</taxon>
    </lineage>
</organism>